<dbReference type="RefSeq" id="WP_072958436.1">
    <property type="nucleotide sequence ID" value="NZ_FQUH01000007.1"/>
</dbReference>
<keyword evidence="2" id="KW-1185">Reference proteome</keyword>
<proteinExistence type="predicted"/>
<gene>
    <name evidence="1" type="ORF">SAMN02745781_01855</name>
</gene>
<dbReference type="Proteomes" id="UP000184159">
    <property type="component" value="Unassembled WGS sequence"/>
</dbReference>
<dbReference type="EMBL" id="FQUH01000007">
    <property type="protein sequence ID" value="SHF26546.1"/>
    <property type="molecule type" value="Genomic_DNA"/>
</dbReference>
<name>A0A1M5A943_VIBGA</name>
<dbReference type="AlphaFoldDB" id="A0A1M5A943"/>
<protein>
    <recommendedName>
        <fullName evidence="3">Apea-like HEPN domain-containing protein</fullName>
    </recommendedName>
</protein>
<reference evidence="2" key="1">
    <citation type="submission" date="2016-11" db="EMBL/GenBank/DDBJ databases">
        <authorList>
            <person name="Varghese N."/>
            <person name="Submissions S."/>
        </authorList>
    </citation>
    <scope>NUCLEOTIDE SEQUENCE [LARGE SCALE GENOMIC DNA]</scope>
    <source>
        <strain evidence="2">DSM 21264</strain>
    </source>
</reference>
<accession>A0A1M5A943</accession>
<evidence type="ECO:0000313" key="2">
    <source>
        <dbReference type="Proteomes" id="UP000184159"/>
    </source>
</evidence>
<organism evidence="1 2">
    <name type="scientific">Vibrio gazogenes DSM 21264 = NBRC 103151</name>
    <dbReference type="NCBI Taxonomy" id="1123492"/>
    <lineage>
        <taxon>Bacteria</taxon>
        <taxon>Pseudomonadati</taxon>
        <taxon>Pseudomonadota</taxon>
        <taxon>Gammaproteobacteria</taxon>
        <taxon>Vibrionales</taxon>
        <taxon>Vibrionaceae</taxon>
        <taxon>Vibrio</taxon>
    </lineage>
</organism>
<sequence>MRKVTNTTWDGLPFHDFRNRFFVEVWKEILYVNTPSFYQSKTMNVMSGAEEIIEAVDDYLVDEKNGNFLLTILSDYKNVLKSDNIARILFTNLYPLLINKTDLNKESLSNHRAMEIKTIVSLVLNKEDEYYNELKKQLKASVLSAVDLTKKARVMEEIYKLTKMYIGHLLWKGYSPTYLYNRMEYLTRITNYGSRDFSAQLNSCLDKLTVRVSDYNVYFLVAPLSKYLIETKNILGVEFVDRKQFITDDNYKKISQGFESSVVAKVVVNTTDYVSAAWQANEILDKAIDFLGIEKPQHNFKYSPVCLTEFNSGAHVHKQTINIGRLKQFITSKDTGALESIPQSIKFSFRESIKLERYDVLTRSLRYLRVAKESTSLEQKLLSLWIALECIFESTEGNIISGITNYVPLFYSSQSLDIRLNYAKSLLETRLFYLPTSWKNLVKNNESKFNQLSLTEFFDIMKIEKNRHSVYSDLTKLGEEFVVFRVIHIFDCFKSSAACEKRITDTKVDVEKQLHRIYKVRNKLTHRAFYGHVRPQLVDNLLGYLLSAYNTLILGCIYDDIPDFKSQDLFNVYKSAYGAMIHNMKGTKKDLPQIKHHDFIVTEQF</sequence>
<evidence type="ECO:0000313" key="1">
    <source>
        <dbReference type="EMBL" id="SHF26546.1"/>
    </source>
</evidence>
<evidence type="ECO:0008006" key="3">
    <source>
        <dbReference type="Google" id="ProtNLM"/>
    </source>
</evidence>